<dbReference type="EMBL" id="MN739709">
    <property type="protein sequence ID" value="QHT22378.1"/>
    <property type="molecule type" value="Genomic_DNA"/>
</dbReference>
<proteinExistence type="predicted"/>
<feature type="transmembrane region" description="Helical" evidence="1">
    <location>
        <begin position="28"/>
        <end position="51"/>
    </location>
</feature>
<keyword evidence="1" id="KW-0472">Membrane</keyword>
<evidence type="ECO:0000256" key="1">
    <source>
        <dbReference type="SAM" id="Phobius"/>
    </source>
</evidence>
<reference evidence="2" key="1">
    <citation type="journal article" date="2020" name="Nature">
        <title>Giant virus diversity and host interactions through global metagenomics.</title>
        <authorList>
            <person name="Schulz F."/>
            <person name="Roux S."/>
            <person name="Paez-Espino D."/>
            <person name="Jungbluth S."/>
            <person name="Walsh D.A."/>
            <person name="Denef V.J."/>
            <person name="McMahon K.D."/>
            <person name="Konstantinidis K.T."/>
            <person name="Eloe-Fadrosh E.A."/>
            <person name="Kyrpides N.C."/>
            <person name="Woyke T."/>
        </authorList>
    </citation>
    <scope>NUCLEOTIDE SEQUENCE</scope>
    <source>
        <strain evidence="2">GVMAG-M-3300023179-111</strain>
    </source>
</reference>
<sequence>MALPITDIYFGVSYLKDDVCNTDINISIPLWLLIKGVVKIISSIIIIIYHLCRRNSLCSNFTALLYIISNLFLLVWVTIGGITFVRDCYNLKPKELNTFMWITLVLEIIFVLGSKKSLDRY</sequence>
<feature type="transmembrane region" description="Helical" evidence="1">
    <location>
        <begin position="96"/>
        <end position="113"/>
    </location>
</feature>
<name>A0A6C0E0V5_9ZZZZ</name>
<dbReference type="AlphaFoldDB" id="A0A6C0E0V5"/>
<evidence type="ECO:0000313" key="2">
    <source>
        <dbReference type="EMBL" id="QHT22378.1"/>
    </source>
</evidence>
<organism evidence="2">
    <name type="scientific">viral metagenome</name>
    <dbReference type="NCBI Taxonomy" id="1070528"/>
    <lineage>
        <taxon>unclassified sequences</taxon>
        <taxon>metagenomes</taxon>
        <taxon>organismal metagenomes</taxon>
    </lineage>
</organism>
<protein>
    <submittedName>
        <fullName evidence="2">Uncharacterized protein</fullName>
    </submittedName>
</protein>
<accession>A0A6C0E0V5</accession>
<keyword evidence="1" id="KW-1133">Transmembrane helix</keyword>
<keyword evidence="1" id="KW-0812">Transmembrane</keyword>
<feature type="transmembrane region" description="Helical" evidence="1">
    <location>
        <begin position="63"/>
        <end position="84"/>
    </location>
</feature>